<reference evidence="10" key="1">
    <citation type="submission" date="2023-10" db="EMBL/GenBank/DDBJ databases">
        <title>Genome analysis and identification of Salinococcus sp. Bachu38 nov., a PGPR from the rhizosphere of Tamarix.</title>
        <authorList>
            <person name="Liang Z."/>
            <person name="Zhang X."/>
            <person name="Jia J."/>
            <person name="Chen X."/>
            <person name="Wang Y."/>
            <person name="Wang Q."/>
            <person name="Wang R."/>
        </authorList>
    </citation>
    <scope>NUCLEOTIDE SEQUENCE [LARGE SCALE GENOMIC DNA]</scope>
    <source>
        <strain evidence="10">Bachu38</strain>
    </source>
</reference>
<evidence type="ECO:0000313" key="10">
    <source>
        <dbReference type="Proteomes" id="UP001455384"/>
    </source>
</evidence>
<dbReference type="InterPro" id="IPR020846">
    <property type="entry name" value="MFS_dom"/>
</dbReference>
<evidence type="ECO:0000256" key="6">
    <source>
        <dbReference type="ARBA" id="ARBA00023136"/>
    </source>
</evidence>
<evidence type="ECO:0000256" key="5">
    <source>
        <dbReference type="ARBA" id="ARBA00022989"/>
    </source>
</evidence>
<sequence length="433" mass="47150">MTHLSANSTFLDKIGIPSHLVWGYFGVLIFMMGDGLELAWISPYLVDQGLSVQQAAFLTTAYGVTIAIGAWFSGVLVEGIGPRKTMLLGVIFYIIGHVLFVGLAIPTLNYELMVPTYAIRGFGYPLFAYAFLVWITYRTPHQQLGKAVGWFWFVFTGGLSVLGAFYSSWSIQLIGHVPTLWTSLLWVVIGAVFAIVVNRDKLELKVKKESNASKLKELSNGITILKREPKVAIAGIVRIINQSSQYAFPLFLPIYLAGYGIETTVWLNIWGTIFISNIVFNLIFGYVGDKFGWRNTVTWFGAVGCGVFTLSLFYAPQIFTGNVVMVAIIGMLWGACIAGFVPLSALTPSLVGDGDKGAAMSILNLGAGLCVFVGPALVALFFDAVGPEGLVWILAGFYFIAAIMTRFLKIPEHNTAKAEAEKNTAQSVPSTTV</sequence>
<dbReference type="SUPFAM" id="SSF103473">
    <property type="entry name" value="MFS general substrate transporter"/>
    <property type="match status" value="1"/>
</dbReference>
<protein>
    <submittedName>
        <fullName evidence="9">MFS transporter</fullName>
    </submittedName>
</protein>
<keyword evidence="5 7" id="KW-1133">Transmembrane helix</keyword>
<evidence type="ECO:0000259" key="8">
    <source>
        <dbReference type="PROSITE" id="PS50850"/>
    </source>
</evidence>
<feature type="transmembrane region" description="Helical" evidence="7">
    <location>
        <begin position="267"/>
        <end position="287"/>
    </location>
</feature>
<evidence type="ECO:0000256" key="4">
    <source>
        <dbReference type="ARBA" id="ARBA00022692"/>
    </source>
</evidence>
<dbReference type="NCBIfam" id="TIGR00897">
    <property type="entry name" value="2A0118"/>
    <property type="match status" value="1"/>
</dbReference>
<dbReference type="PANTHER" id="PTHR23513:SF6">
    <property type="entry name" value="MAJOR FACILITATOR SUPERFAMILY ASSOCIATED DOMAIN-CONTAINING PROTEIN"/>
    <property type="match status" value="1"/>
</dbReference>
<feature type="transmembrane region" description="Helical" evidence="7">
    <location>
        <begin position="180"/>
        <end position="198"/>
    </location>
</feature>
<dbReference type="CDD" id="cd17337">
    <property type="entry name" value="MFS_CsbX"/>
    <property type="match status" value="1"/>
</dbReference>
<dbReference type="Gene3D" id="1.20.1250.20">
    <property type="entry name" value="MFS general substrate transporter like domains"/>
    <property type="match status" value="2"/>
</dbReference>
<keyword evidence="2" id="KW-0813">Transport</keyword>
<dbReference type="InterPro" id="IPR011701">
    <property type="entry name" value="MFS"/>
</dbReference>
<gene>
    <name evidence="9" type="ORF">RQP18_03585</name>
</gene>
<dbReference type="InterPro" id="IPR004748">
    <property type="entry name" value="Polyol_permease-like"/>
</dbReference>
<proteinExistence type="predicted"/>
<feature type="domain" description="Major facilitator superfamily (MFS) profile" evidence="8">
    <location>
        <begin position="19"/>
        <end position="413"/>
    </location>
</feature>
<dbReference type="RefSeq" id="WP_342388798.1">
    <property type="nucleotide sequence ID" value="NZ_CP138333.2"/>
</dbReference>
<feature type="transmembrane region" description="Helical" evidence="7">
    <location>
        <begin position="389"/>
        <end position="408"/>
    </location>
</feature>
<feature type="transmembrane region" description="Helical" evidence="7">
    <location>
        <begin position="21"/>
        <end position="42"/>
    </location>
</feature>
<feature type="transmembrane region" description="Helical" evidence="7">
    <location>
        <begin position="358"/>
        <end position="383"/>
    </location>
</feature>
<evidence type="ECO:0000256" key="1">
    <source>
        <dbReference type="ARBA" id="ARBA00004651"/>
    </source>
</evidence>
<evidence type="ECO:0000256" key="7">
    <source>
        <dbReference type="SAM" id="Phobius"/>
    </source>
</evidence>
<dbReference type="InterPro" id="IPR036259">
    <property type="entry name" value="MFS_trans_sf"/>
</dbReference>
<feature type="transmembrane region" description="Helical" evidence="7">
    <location>
        <begin position="299"/>
        <end position="319"/>
    </location>
</feature>
<keyword evidence="6 7" id="KW-0472">Membrane</keyword>
<dbReference type="Pfam" id="PF07690">
    <property type="entry name" value="MFS_1"/>
    <property type="match status" value="1"/>
</dbReference>
<keyword evidence="3" id="KW-1003">Cell membrane</keyword>
<evidence type="ECO:0000313" key="9">
    <source>
        <dbReference type="EMBL" id="WZX30279.1"/>
    </source>
</evidence>
<feature type="transmembrane region" description="Helical" evidence="7">
    <location>
        <begin position="325"/>
        <end position="346"/>
    </location>
</feature>
<keyword evidence="4 7" id="KW-0812">Transmembrane</keyword>
<evidence type="ECO:0000256" key="2">
    <source>
        <dbReference type="ARBA" id="ARBA00022448"/>
    </source>
</evidence>
<feature type="transmembrane region" description="Helical" evidence="7">
    <location>
        <begin position="86"/>
        <end position="105"/>
    </location>
</feature>
<evidence type="ECO:0000256" key="3">
    <source>
        <dbReference type="ARBA" id="ARBA00022475"/>
    </source>
</evidence>
<dbReference type="PANTHER" id="PTHR23513">
    <property type="entry name" value="INTEGRAL MEMBRANE EFFLUX PROTEIN-RELATED"/>
    <property type="match status" value="1"/>
</dbReference>
<comment type="subcellular location">
    <subcellularLocation>
        <location evidence="1">Cell membrane</location>
        <topology evidence="1">Multi-pass membrane protein</topology>
    </subcellularLocation>
</comment>
<accession>A0ABZ3CKF0</accession>
<dbReference type="PROSITE" id="PS50850">
    <property type="entry name" value="MFS"/>
    <property type="match status" value="1"/>
</dbReference>
<keyword evidence="10" id="KW-1185">Reference proteome</keyword>
<dbReference type="Proteomes" id="UP001455384">
    <property type="component" value="Chromosome"/>
</dbReference>
<feature type="transmembrane region" description="Helical" evidence="7">
    <location>
        <begin position="149"/>
        <end position="168"/>
    </location>
</feature>
<name>A0ABZ3CKF0_9STAP</name>
<feature type="transmembrane region" description="Helical" evidence="7">
    <location>
        <begin position="117"/>
        <end position="137"/>
    </location>
</feature>
<feature type="transmembrane region" description="Helical" evidence="7">
    <location>
        <begin position="54"/>
        <end position="74"/>
    </location>
</feature>
<organism evidence="9 10">
    <name type="scientific">Salinicoccus bachuensis</name>
    <dbReference type="NCBI Taxonomy" id="3136731"/>
    <lineage>
        <taxon>Bacteria</taxon>
        <taxon>Bacillati</taxon>
        <taxon>Bacillota</taxon>
        <taxon>Bacilli</taxon>
        <taxon>Bacillales</taxon>
        <taxon>Staphylococcaceae</taxon>
        <taxon>Salinicoccus</taxon>
    </lineage>
</organism>
<dbReference type="EMBL" id="CP138333">
    <property type="protein sequence ID" value="WZX30279.1"/>
    <property type="molecule type" value="Genomic_DNA"/>
</dbReference>